<feature type="transmembrane region" description="Helical" evidence="2">
    <location>
        <begin position="24"/>
        <end position="48"/>
    </location>
</feature>
<dbReference type="GO" id="GO:0009834">
    <property type="term" value="P:plant-type secondary cell wall biogenesis"/>
    <property type="evidence" value="ECO:0007669"/>
    <property type="project" value="InterPro"/>
</dbReference>
<dbReference type="AlphaFoldDB" id="A0A2G5DF12"/>
<dbReference type="OrthoDB" id="785473at2759"/>
<keyword evidence="4" id="KW-1185">Reference proteome</keyword>
<evidence type="ECO:0000256" key="2">
    <source>
        <dbReference type="SAM" id="Phobius"/>
    </source>
</evidence>
<evidence type="ECO:0000313" key="4">
    <source>
        <dbReference type="Proteomes" id="UP000230069"/>
    </source>
</evidence>
<dbReference type="FunCoup" id="A0A2G5DF12">
    <property type="interactions" value="18"/>
</dbReference>
<accession>A0A2G5DF12</accession>
<dbReference type="PANTHER" id="PTHR35697">
    <property type="entry name" value="OS08G0108300 PROTEIN"/>
    <property type="match status" value="1"/>
</dbReference>
<keyword evidence="2" id="KW-0812">Transmembrane</keyword>
<dbReference type="EMBL" id="KZ305039">
    <property type="protein sequence ID" value="PIA41807.1"/>
    <property type="molecule type" value="Genomic_DNA"/>
</dbReference>
<gene>
    <name evidence="3" type="ORF">AQUCO_02200321v1</name>
</gene>
<dbReference type="STRING" id="218851.A0A2G5DF12"/>
<proteinExistence type="predicted"/>
<dbReference type="InParanoid" id="A0A2G5DF12"/>
<feature type="region of interest" description="Disordered" evidence="1">
    <location>
        <begin position="101"/>
        <end position="151"/>
    </location>
</feature>
<feature type="compositionally biased region" description="Basic and acidic residues" evidence="1">
    <location>
        <begin position="101"/>
        <end position="114"/>
    </location>
</feature>
<evidence type="ECO:0000313" key="3">
    <source>
        <dbReference type="EMBL" id="PIA41807.1"/>
    </source>
</evidence>
<dbReference type="PANTHER" id="PTHR35697:SF1">
    <property type="entry name" value="PROTEIN TRACHEARY ELEMENT DIFFERENTIATION-RELATED 7"/>
    <property type="match status" value="1"/>
</dbReference>
<protein>
    <submittedName>
        <fullName evidence="3">Uncharacterized protein</fullName>
    </submittedName>
</protein>
<name>A0A2G5DF12_AQUCA</name>
<dbReference type="InterPro" id="IPR044950">
    <property type="entry name" value="TED6/7"/>
</dbReference>
<dbReference type="Proteomes" id="UP000230069">
    <property type="component" value="Unassembled WGS sequence"/>
</dbReference>
<keyword evidence="2" id="KW-0472">Membrane</keyword>
<evidence type="ECO:0000256" key="1">
    <source>
        <dbReference type="SAM" id="MobiDB-lite"/>
    </source>
</evidence>
<feature type="compositionally biased region" description="Basic residues" evidence="1">
    <location>
        <begin position="142"/>
        <end position="151"/>
    </location>
</feature>
<sequence>MASTQNNGSPPAAASSPSEGHTTVIVLFVSLGGLFLLASLSAALCIFIQKKRNKVVQKSDVINVDEHLKVHEAIAPGPNGTQSVILTIEDDVHVQEQIKKNEVSREGFHAKPTDSAEGLQSKGNTKEDLLANADNTASSARSSHHLIEHKH</sequence>
<organism evidence="3 4">
    <name type="scientific">Aquilegia coerulea</name>
    <name type="common">Rocky mountain columbine</name>
    <dbReference type="NCBI Taxonomy" id="218851"/>
    <lineage>
        <taxon>Eukaryota</taxon>
        <taxon>Viridiplantae</taxon>
        <taxon>Streptophyta</taxon>
        <taxon>Embryophyta</taxon>
        <taxon>Tracheophyta</taxon>
        <taxon>Spermatophyta</taxon>
        <taxon>Magnoliopsida</taxon>
        <taxon>Ranunculales</taxon>
        <taxon>Ranunculaceae</taxon>
        <taxon>Thalictroideae</taxon>
        <taxon>Aquilegia</taxon>
    </lineage>
</organism>
<keyword evidence="2" id="KW-1133">Transmembrane helix</keyword>
<reference evidence="3 4" key="1">
    <citation type="submission" date="2017-09" db="EMBL/GenBank/DDBJ databases">
        <title>WGS assembly of Aquilegia coerulea Goldsmith.</title>
        <authorList>
            <person name="Hodges S."/>
            <person name="Kramer E."/>
            <person name="Nordborg M."/>
            <person name="Tomkins J."/>
            <person name="Borevitz J."/>
            <person name="Derieg N."/>
            <person name="Yan J."/>
            <person name="Mihaltcheva S."/>
            <person name="Hayes R.D."/>
            <person name="Rokhsar D."/>
        </authorList>
    </citation>
    <scope>NUCLEOTIDE SEQUENCE [LARGE SCALE GENOMIC DNA]</scope>
    <source>
        <strain evidence="4">cv. Goldsmith</strain>
    </source>
</reference>